<dbReference type="EMBL" id="WIEZ01000010">
    <property type="protein sequence ID" value="NKM47195.1"/>
    <property type="molecule type" value="Genomic_DNA"/>
</dbReference>
<proteinExistence type="predicted"/>
<gene>
    <name evidence="1" type="ORF">GFL91_19905</name>
</gene>
<evidence type="ECO:0000313" key="2">
    <source>
        <dbReference type="Proteomes" id="UP000662259"/>
    </source>
</evidence>
<dbReference type="Proteomes" id="UP000662259">
    <property type="component" value="Unassembled WGS sequence"/>
</dbReference>
<comment type="caution">
    <text evidence="1">The sequence shown here is derived from an EMBL/GenBank/DDBJ whole genome shotgun (WGS) entry which is preliminary data.</text>
</comment>
<name>A0A8I2GQI0_RHILV</name>
<organism evidence="1 2">
    <name type="scientific">Rhizobium leguminosarum bv. viciae</name>
    <dbReference type="NCBI Taxonomy" id="387"/>
    <lineage>
        <taxon>Bacteria</taxon>
        <taxon>Pseudomonadati</taxon>
        <taxon>Pseudomonadota</taxon>
        <taxon>Alphaproteobacteria</taxon>
        <taxon>Hyphomicrobiales</taxon>
        <taxon>Rhizobiaceae</taxon>
        <taxon>Rhizobium/Agrobacterium group</taxon>
        <taxon>Rhizobium</taxon>
    </lineage>
</organism>
<dbReference type="AlphaFoldDB" id="A0A8I2GQI0"/>
<protein>
    <submittedName>
        <fullName evidence="1">Antitoxin of toxin-antitoxin stability system</fullName>
    </submittedName>
</protein>
<sequence length="80" mass="8643">MISPPGGVREFRGNPTSVLKQVQDGQRFVLTSHHKLIAEIGPPSVDVTVHKPGALRSKIKVSDDFDNLPAVVLKALEDGM</sequence>
<evidence type="ECO:0000313" key="1">
    <source>
        <dbReference type="EMBL" id="NKM47195.1"/>
    </source>
</evidence>
<accession>A0A8I2GQI0</accession>
<reference evidence="1" key="1">
    <citation type="submission" date="2019-10" db="EMBL/GenBank/DDBJ databases">
        <title>Rhizobium leguminosarum symbiovar viciae collection.</title>
        <authorList>
            <person name="Boivin S."/>
            <person name="Lepetit M."/>
        </authorList>
    </citation>
    <scope>NUCLEOTIDE SEQUENCE</scope>
    <source>
        <strain evidence="1">L143</strain>
    </source>
</reference>